<dbReference type="GO" id="GO:0003676">
    <property type="term" value="F:nucleic acid binding"/>
    <property type="evidence" value="ECO:0007669"/>
    <property type="project" value="InterPro"/>
</dbReference>
<dbReference type="CDD" id="cd04492">
    <property type="entry name" value="YhaM_OBF_like"/>
    <property type="match status" value="1"/>
</dbReference>
<dbReference type="Proteomes" id="UP000269352">
    <property type="component" value="Unassembled WGS sequence"/>
</dbReference>
<dbReference type="CDD" id="cd00077">
    <property type="entry name" value="HDc"/>
    <property type="match status" value="1"/>
</dbReference>
<evidence type="ECO:0000313" key="3">
    <source>
        <dbReference type="EMBL" id="GBR74491.1"/>
    </source>
</evidence>
<keyword evidence="4" id="KW-1185">Reference proteome</keyword>
<dbReference type="InterPro" id="IPR050798">
    <property type="entry name" value="YhaM_exoribonuc/phosphodiest"/>
</dbReference>
<evidence type="ECO:0000256" key="1">
    <source>
        <dbReference type="ARBA" id="ARBA00022801"/>
    </source>
</evidence>
<protein>
    <submittedName>
        <fullName evidence="3">3'-5' exoribonuclease YhaM super family</fullName>
    </submittedName>
</protein>
<dbReference type="SUPFAM" id="SSF109604">
    <property type="entry name" value="HD-domain/PDEase-like"/>
    <property type="match status" value="1"/>
</dbReference>
<name>A0A388TCV8_TERA1</name>
<dbReference type="PROSITE" id="PS51831">
    <property type="entry name" value="HD"/>
    <property type="match status" value="1"/>
</dbReference>
<dbReference type="PANTHER" id="PTHR37294:SF1">
    <property type="entry name" value="3'-5' EXORIBONUCLEASE YHAM"/>
    <property type="match status" value="1"/>
</dbReference>
<dbReference type="InterPro" id="IPR003607">
    <property type="entry name" value="HD/PDEase_dom"/>
</dbReference>
<evidence type="ECO:0000313" key="4">
    <source>
        <dbReference type="Proteomes" id="UP000269352"/>
    </source>
</evidence>
<gene>
    <name evidence="3" type="primary">yhaM</name>
    <name evidence="3" type="ORF">NO1_1656</name>
</gene>
<sequence length="315" mass="35119">MTKPLLKDLKLNETTDTFLAVARRQEKTTKNGEPYLNVRLADASGETEANIWKEHAELFPQIQENTVVKVRGGLSEYKGKRQFNVSQVRIAAAGEYELGDFIRQTKKDIAQTLRKVKDILLAATDPDLKKLAEVFLSDAKLMADFAKAPAAQNVHSACIGGLLEHTAALLDLALFVAAQYPLNKDLLVLGAFLHDIGKTRELDFAKMTFGYTDAGQLVGHINMGLEILQEKIRQLPDFPPEKKMLLEHLILSHHGQPEFGSPRVPLTREAIALHLIDNIDAKLVGFDEFVEKNPTDGNWTAKAFMFDNKSLYVGK</sequence>
<dbReference type="NCBIfam" id="TIGR00277">
    <property type="entry name" value="HDIG"/>
    <property type="match status" value="1"/>
</dbReference>
<evidence type="ECO:0000259" key="2">
    <source>
        <dbReference type="PROSITE" id="PS51831"/>
    </source>
</evidence>
<dbReference type="AlphaFoldDB" id="A0A388TCV8"/>
<dbReference type="SMART" id="SM00471">
    <property type="entry name" value="HDc"/>
    <property type="match status" value="1"/>
</dbReference>
<proteinExistence type="predicted"/>
<comment type="caution">
    <text evidence="3">The sequence shown here is derived from an EMBL/GenBank/DDBJ whole genome shotgun (WGS) entry which is preliminary data.</text>
</comment>
<keyword evidence="1" id="KW-0378">Hydrolase</keyword>
<dbReference type="SUPFAM" id="SSF50249">
    <property type="entry name" value="Nucleic acid-binding proteins"/>
    <property type="match status" value="1"/>
</dbReference>
<dbReference type="Gene3D" id="2.40.50.140">
    <property type="entry name" value="Nucleic acid-binding proteins"/>
    <property type="match status" value="1"/>
</dbReference>
<dbReference type="Pfam" id="PF01966">
    <property type="entry name" value="HD"/>
    <property type="match status" value="1"/>
</dbReference>
<reference evidence="3 4" key="1">
    <citation type="journal article" date="2019" name="ISME J.">
        <title>Genome analyses of uncultured TG2/ZB3 bacteria in 'Margulisbacteria' specifically attached to ectosymbiotic spirochetes of protists in the termite gut.</title>
        <authorList>
            <person name="Utami Y.D."/>
            <person name="Kuwahara H."/>
            <person name="Igai K."/>
            <person name="Murakami T."/>
            <person name="Sugaya K."/>
            <person name="Morikawa T."/>
            <person name="Nagura Y."/>
            <person name="Yuki M."/>
            <person name="Deevong P."/>
            <person name="Inoue T."/>
            <person name="Kihara K."/>
            <person name="Lo N."/>
            <person name="Yamada A."/>
            <person name="Ohkuma M."/>
            <person name="Hongoh Y."/>
        </authorList>
    </citation>
    <scope>NUCLEOTIDE SEQUENCE [LARGE SCALE GENOMIC DNA]</scope>
    <source>
        <strain evidence="3">NkOx7-01</strain>
    </source>
</reference>
<dbReference type="InterPro" id="IPR006675">
    <property type="entry name" value="HDIG_dom"/>
</dbReference>
<organism evidence="3 4">
    <name type="scientific">Termititenax aidoneus</name>
    <dbReference type="NCBI Taxonomy" id="2218524"/>
    <lineage>
        <taxon>Bacteria</taxon>
        <taxon>Bacillati</taxon>
        <taxon>Candidatus Margulisiibacteriota</taxon>
        <taxon>Candidatus Termititenacia</taxon>
        <taxon>Candidatus Termititenacales</taxon>
        <taxon>Candidatus Termititenacaceae</taxon>
        <taxon>Candidatus Termititenax</taxon>
    </lineage>
</organism>
<dbReference type="EMBL" id="BGZN01000049">
    <property type="protein sequence ID" value="GBR74491.1"/>
    <property type="molecule type" value="Genomic_DNA"/>
</dbReference>
<dbReference type="GO" id="GO:0031125">
    <property type="term" value="P:rRNA 3'-end processing"/>
    <property type="evidence" value="ECO:0007669"/>
    <property type="project" value="TreeGrafter"/>
</dbReference>
<dbReference type="Gene3D" id="1.10.3210.10">
    <property type="entry name" value="Hypothetical protein af1432"/>
    <property type="match status" value="1"/>
</dbReference>
<dbReference type="InterPro" id="IPR004365">
    <property type="entry name" value="NA-bd_OB_tRNA"/>
</dbReference>
<dbReference type="PANTHER" id="PTHR37294">
    <property type="entry name" value="3'-5' EXORIBONUCLEASE YHAM"/>
    <property type="match status" value="1"/>
</dbReference>
<dbReference type="InterPro" id="IPR006674">
    <property type="entry name" value="HD_domain"/>
</dbReference>
<dbReference type="Pfam" id="PF01336">
    <property type="entry name" value="tRNA_anti-codon"/>
    <property type="match status" value="1"/>
</dbReference>
<dbReference type="InterPro" id="IPR012340">
    <property type="entry name" value="NA-bd_OB-fold"/>
</dbReference>
<dbReference type="GO" id="GO:0016787">
    <property type="term" value="F:hydrolase activity"/>
    <property type="evidence" value="ECO:0007669"/>
    <property type="project" value="UniProtKB-KW"/>
</dbReference>
<feature type="domain" description="HD" evidence="2">
    <location>
        <begin position="162"/>
        <end position="282"/>
    </location>
</feature>
<accession>A0A388TCV8</accession>